<organism evidence="1 2">
    <name type="scientific">Lactobacillus johnsonii</name>
    <dbReference type="NCBI Taxonomy" id="33959"/>
    <lineage>
        <taxon>Bacteria</taxon>
        <taxon>Bacillati</taxon>
        <taxon>Bacillota</taxon>
        <taxon>Bacilli</taxon>
        <taxon>Lactobacillales</taxon>
        <taxon>Lactobacillaceae</taxon>
        <taxon>Lactobacillus</taxon>
    </lineage>
</organism>
<evidence type="ECO:0000313" key="1">
    <source>
        <dbReference type="EMBL" id="HJE48809.1"/>
    </source>
</evidence>
<protein>
    <submittedName>
        <fullName evidence="1">Phage tail protein</fullName>
    </submittedName>
</protein>
<accession>A0A921EIS0</accession>
<sequence length="159" mass="18089">MAKDMGEFLENWIDSVDKGMKLSAEDKAKITGAGAEAFSKVLHDHTPRSNEIYRRGRSVGHANAKHHNRHRKTKHLQDSITYKSGYTADKLHTGDTDVGFEGKYYDFLAKIINNGKHKMSDKELANMHFVDKAQQEAKRAVEEAELKAYKEVMNHDSDK</sequence>
<reference evidence="1" key="1">
    <citation type="journal article" date="2021" name="PeerJ">
        <title>Extensive microbial diversity within the chicken gut microbiome revealed by metagenomics and culture.</title>
        <authorList>
            <person name="Gilroy R."/>
            <person name="Ravi A."/>
            <person name="Getino M."/>
            <person name="Pursley I."/>
            <person name="Horton D.L."/>
            <person name="Alikhan N.F."/>
            <person name="Baker D."/>
            <person name="Gharbi K."/>
            <person name="Hall N."/>
            <person name="Watson M."/>
            <person name="Adriaenssens E.M."/>
            <person name="Foster-Nyarko E."/>
            <person name="Jarju S."/>
            <person name="Secka A."/>
            <person name="Antonio M."/>
            <person name="Oren A."/>
            <person name="Chaudhuri R.R."/>
            <person name="La Ragione R."/>
            <person name="Hildebrand F."/>
            <person name="Pallen M.J."/>
        </authorList>
    </citation>
    <scope>NUCLEOTIDE SEQUENCE</scope>
    <source>
        <strain evidence="1">CHK192-2623</strain>
    </source>
</reference>
<comment type="caution">
    <text evidence="1">The sequence shown here is derived from an EMBL/GenBank/DDBJ whole genome shotgun (WGS) entry which is preliminary data.</text>
</comment>
<dbReference type="EMBL" id="DYYQ01000011">
    <property type="protein sequence ID" value="HJE48809.1"/>
    <property type="molecule type" value="Genomic_DNA"/>
</dbReference>
<dbReference type="Proteomes" id="UP000732527">
    <property type="component" value="Unassembled WGS sequence"/>
</dbReference>
<evidence type="ECO:0000313" key="2">
    <source>
        <dbReference type="Proteomes" id="UP000732527"/>
    </source>
</evidence>
<gene>
    <name evidence="1" type="ORF">K8V69_01290</name>
</gene>
<name>A0A921EIS0_LACJH</name>
<proteinExistence type="predicted"/>
<reference evidence="1" key="2">
    <citation type="submission" date="2021-09" db="EMBL/GenBank/DDBJ databases">
        <authorList>
            <person name="Gilroy R."/>
        </authorList>
    </citation>
    <scope>NUCLEOTIDE SEQUENCE</scope>
    <source>
        <strain evidence="1">CHK192-2623</strain>
    </source>
</reference>
<dbReference type="AlphaFoldDB" id="A0A921EIS0"/>